<dbReference type="SUPFAM" id="SSF52374">
    <property type="entry name" value="Nucleotidylyl transferase"/>
    <property type="match status" value="1"/>
</dbReference>
<keyword evidence="8 10" id="KW-0520">NAD</keyword>
<dbReference type="Gene3D" id="3.40.50.620">
    <property type="entry name" value="HUPs"/>
    <property type="match status" value="1"/>
</dbReference>
<dbReference type="EC" id="2.7.7.18" evidence="10"/>
<gene>
    <name evidence="10" type="primary">nadD</name>
    <name evidence="12" type="ORF">E3J32_02010</name>
</gene>
<dbReference type="PANTHER" id="PTHR39321">
    <property type="entry name" value="NICOTINATE-NUCLEOTIDE ADENYLYLTRANSFERASE-RELATED"/>
    <property type="match status" value="1"/>
</dbReference>
<evidence type="ECO:0000313" key="12">
    <source>
        <dbReference type="EMBL" id="TET85231.1"/>
    </source>
</evidence>
<keyword evidence="3 10" id="KW-0662">Pyridine nucleotide biosynthesis</keyword>
<dbReference type="InterPro" id="IPR014729">
    <property type="entry name" value="Rossmann-like_a/b/a_fold"/>
</dbReference>
<comment type="pathway">
    <text evidence="2 10">Cofactor biosynthesis; NAD(+) biosynthesis; deamido-NAD(+) from nicotinate D-ribonucleotide: step 1/1.</text>
</comment>
<comment type="caution">
    <text evidence="12">The sequence shown here is derived from an EMBL/GenBank/DDBJ whole genome shotgun (WGS) entry which is preliminary data.</text>
</comment>
<dbReference type="NCBIfam" id="TIGR00125">
    <property type="entry name" value="cyt_tran_rel"/>
    <property type="match status" value="1"/>
</dbReference>
<evidence type="ECO:0000256" key="10">
    <source>
        <dbReference type="HAMAP-Rule" id="MF_00244"/>
    </source>
</evidence>
<evidence type="ECO:0000256" key="3">
    <source>
        <dbReference type="ARBA" id="ARBA00022642"/>
    </source>
</evidence>
<keyword evidence="7 10" id="KW-0067">ATP-binding</keyword>
<dbReference type="UniPathway" id="UPA00253">
    <property type="reaction ID" value="UER00332"/>
</dbReference>
<dbReference type="Proteomes" id="UP000315669">
    <property type="component" value="Unassembled WGS sequence"/>
</dbReference>
<comment type="function">
    <text evidence="1 10">Catalyzes the reversible adenylation of nicotinate mononucleotide (NaMN) to nicotinic acid adenine dinucleotide (NaAD).</text>
</comment>
<dbReference type="Pfam" id="PF01467">
    <property type="entry name" value="CTP_transf_like"/>
    <property type="match status" value="1"/>
</dbReference>
<evidence type="ECO:0000256" key="7">
    <source>
        <dbReference type="ARBA" id="ARBA00022840"/>
    </source>
</evidence>
<dbReference type="EMBL" id="SOII01000146">
    <property type="protein sequence ID" value="TET85231.1"/>
    <property type="molecule type" value="Genomic_DNA"/>
</dbReference>
<protein>
    <recommendedName>
        <fullName evidence="10">Probable nicotinate-nucleotide adenylyltransferase</fullName>
        <ecNumber evidence="10">2.7.7.18</ecNumber>
    </recommendedName>
    <alternativeName>
        <fullName evidence="10">Deamido-NAD(+) diphosphorylase</fullName>
    </alternativeName>
    <alternativeName>
        <fullName evidence="10">Deamido-NAD(+) pyrophosphorylase</fullName>
    </alternativeName>
    <alternativeName>
        <fullName evidence="10">Nicotinate mononucleotide adenylyltransferase</fullName>
        <shortName evidence="10">NaMN adenylyltransferase</shortName>
    </alternativeName>
</protein>
<proteinExistence type="inferred from homology"/>
<keyword evidence="6 10" id="KW-0547">Nucleotide-binding</keyword>
<evidence type="ECO:0000256" key="1">
    <source>
        <dbReference type="ARBA" id="ARBA00002324"/>
    </source>
</evidence>
<organism evidence="12 13">
    <name type="scientific">Aerophobetes bacterium</name>
    <dbReference type="NCBI Taxonomy" id="2030807"/>
    <lineage>
        <taxon>Bacteria</taxon>
        <taxon>Candidatus Aerophobota</taxon>
    </lineage>
</organism>
<keyword evidence="5 10" id="KW-0548">Nucleotidyltransferase</keyword>
<dbReference type="GO" id="GO:0004515">
    <property type="term" value="F:nicotinate-nucleotide adenylyltransferase activity"/>
    <property type="evidence" value="ECO:0007669"/>
    <property type="project" value="UniProtKB-UniRule"/>
</dbReference>
<evidence type="ECO:0000256" key="6">
    <source>
        <dbReference type="ARBA" id="ARBA00022741"/>
    </source>
</evidence>
<dbReference type="NCBIfam" id="NF000840">
    <property type="entry name" value="PRK00071.1-3"/>
    <property type="match status" value="1"/>
</dbReference>
<evidence type="ECO:0000313" key="13">
    <source>
        <dbReference type="Proteomes" id="UP000315669"/>
    </source>
</evidence>
<evidence type="ECO:0000256" key="9">
    <source>
        <dbReference type="ARBA" id="ARBA00048721"/>
    </source>
</evidence>
<dbReference type="PANTHER" id="PTHR39321:SF3">
    <property type="entry name" value="PHOSPHOPANTETHEINE ADENYLYLTRANSFERASE"/>
    <property type="match status" value="1"/>
</dbReference>
<evidence type="ECO:0000256" key="5">
    <source>
        <dbReference type="ARBA" id="ARBA00022695"/>
    </source>
</evidence>
<accession>A0A523Y0Y8</accession>
<comment type="catalytic activity">
    <reaction evidence="9 10">
        <text>nicotinate beta-D-ribonucleotide + ATP + H(+) = deamido-NAD(+) + diphosphate</text>
        <dbReference type="Rhea" id="RHEA:22860"/>
        <dbReference type="ChEBI" id="CHEBI:15378"/>
        <dbReference type="ChEBI" id="CHEBI:30616"/>
        <dbReference type="ChEBI" id="CHEBI:33019"/>
        <dbReference type="ChEBI" id="CHEBI:57502"/>
        <dbReference type="ChEBI" id="CHEBI:58437"/>
        <dbReference type="EC" id="2.7.7.18"/>
    </reaction>
</comment>
<dbReference type="NCBIfam" id="TIGR00482">
    <property type="entry name" value="nicotinate (nicotinamide) nucleotide adenylyltransferase"/>
    <property type="match status" value="1"/>
</dbReference>
<comment type="similarity">
    <text evidence="10">Belongs to the NadD family.</text>
</comment>
<feature type="domain" description="Cytidyltransferase-like" evidence="11">
    <location>
        <begin position="10"/>
        <end position="174"/>
    </location>
</feature>
<evidence type="ECO:0000256" key="4">
    <source>
        <dbReference type="ARBA" id="ARBA00022679"/>
    </source>
</evidence>
<dbReference type="GO" id="GO:0005524">
    <property type="term" value="F:ATP binding"/>
    <property type="evidence" value="ECO:0007669"/>
    <property type="project" value="UniProtKB-KW"/>
</dbReference>
<sequence>MSGKAFKLGIMGGTFNPIHQGHLVAAEFIRDEFKLNEVLFVPSGKPPHKDSNEIAPPEHRWMMTVLATASNEHFSVSSLEIERVGESYTRETILQLKKIYPENTECYFITGADAIAEISTWHKTEDLSQITKFIAASRPGYKLDIKSIDSRFQQCTYLIEIPALTISSTEIRKRIKEKRTIKYLLPEAVEKYISKNNLYISG</sequence>
<reference evidence="12 13" key="1">
    <citation type="submission" date="2019-03" db="EMBL/GenBank/DDBJ databases">
        <title>Metabolic potential of uncultured bacteria and archaea associated with petroleum seepage in deep-sea sediments.</title>
        <authorList>
            <person name="Dong X."/>
            <person name="Hubert C."/>
        </authorList>
    </citation>
    <scope>NUCLEOTIDE SEQUENCE [LARGE SCALE GENOMIC DNA]</scope>
    <source>
        <strain evidence="12">E29_bin25</strain>
    </source>
</reference>
<evidence type="ECO:0000256" key="8">
    <source>
        <dbReference type="ARBA" id="ARBA00023027"/>
    </source>
</evidence>
<dbReference type="GO" id="GO:0009435">
    <property type="term" value="P:NAD+ biosynthetic process"/>
    <property type="evidence" value="ECO:0007669"/>
    <property type="project" value="UniProtKB-UniRule"/>
</dbReference>
<keyword evidence="4 10" id="KW-0808">Transferase</keyword>
<dbReference type="HAMAP" id="MF_00244">
    <property type="entry name" value="NaMN_adenylyltr"/>
    <property type="match status" value="1"/>
</dbReference>
<dbReference type="InterPro" id="IPR005248">
    <property type="entry name" value="NadD/NMNAT"/>
</dbReference>
<evidence type="ECO:0000259" key="11">
    <source>
        <dbReference type="Pfam" id="PF01467"/>
    </source>
</evidence>
<name>A0A523Y0Y8_UNCAE</name>
<evidence type="ECO:0000256" key="2">
    <source>
        <dbReference type="ARBA" id="ARBA00005019"/>
    </source>
</evidence>
<dbReference type="InterPro" id="IPR004821">
    <property type="entry name" value="Cyt_trans-like"/>
</dbReference>
<dbReference type="CDD" id="cd02165">
    <property type="entry name" value="NMNAT"/>
    <property type="match status" value="1"/>
</dbReference>
<dbReference type="AlphaFoldDB" id="A0A523Y0Y8"/>